<evidence type="ECO:0000256" key="4">
    <source>
        <dbReference type="ARBA" id="ARBA00022547"/>
    </source>
</evidence>
<evidence type="ECO:0000256" key="7">
    <source>
        <dbReference type="ARBA" id="ARBA00023128"/>
    </source>
</evidence>
<keyword evidence="5" id="KW-0375">Hydrogen ion transport</keyword>
<name>A0A9P3G0L2_9APHY</name>
<keyword evidence="6" id="KW-0406">Ion transport</keyword>
<comment type="subcellular location">
    <subcellularLocation>
        <location evidence="1">Mitochondrion membrane</location>
    </subcellularLocation>
</comment>
<dbReference type="GO" id="GO:0031966">
    <property type="term" value="C:mitochondrial membrane"/>
    <property type="evidence" value="ECO:0007669"/>
    <property type="project" value="UniProtKB-SubCell"/>
</dbReference>
<keyword evidence="7" id="KW-0496">Mitochondrion</keyword>
<dbReference type="OrthoDB" id="437at2759"/>
<gene>
    <name evidence="10" type="ORF">PsYK624_016090</name>
</gene>
<keyword evidence="8" id="KW-0472">Membrane</keyword>
<evidence type="ECO:0000256" key="8">
    <source>
        <dbReference type="ARBA" id="ARBA00023136"/>
    </source>
</evidence>
<dbReference type="AlphaFoldDB" id="A0A9P3G0L2"/>
<sequence>MVRPASRIAQPLRHRLRFQQARFASTNPSTEAAQKKAQDALASAQKYAGQAVESGKKFLGPFGDKLGNLFGAYREPLVYNFQVAREFLKQIYVAERLQPPSLSTVQNAYNTIWSRASNPGYWREVFRTGEYAKIGVYALEAYGIFKIGEIIGRRSLVGYNIQ</sequence>
<dbReference type="GO" id="GO:0045259">
    <property type="term" value="C:proton-transporting ATP synthase complex"/>
    <property type="evidence" value="ECO:0007669"/>
    <property type="project" value="UniProtKB-KW"/>
</dbReference>
<evidence type="ECO:0000256" key="9">
    <source>
        <dbReference type="ARBA" id="ARBA00023310"/>
    </source>
</evidence>
<keyword evidence="4" id="KW-0138">CF(0)</keyword>
<comment type="similarity">
    <text evidence="2">Belongs to the ATPase g subunit family.</text>
</comment>
<evidence type="ECO:0000313" key="11">
    <source>
        <dbReference type="Proteomes" id="UP000703269"/>
    </source>
</evidence>
<protein>
    <submittedName>
        <fullName evidence="10">ATP synthase subunit g, mitochondrial</fullName>
    </submittedName>
</protein>
<dbReference type="GO" id="GO:0015078">
    <property type="term" value="F:proton transmembrane transporter activity"/>
    <property type="evidence" value="ECO:0007669"/>
    <property type="project" value="InterPro"/>
</dbReference>
<accession>A0A9P3G0L2</accession>
<dbReference type="EMBL" id="BPQB01000002">
    <property type="protein sequence ID" value="GJE85530.1"/>
    <property type="molecule type" value="Genomic_DNA"/>
</dbReference>
<dbReference type="GO" id="GO:0015986">
    <property type="term" value="P:proton motive force-driven ATP synthesis"/>
    <property type="evidence" value="ECO:0007669"/>
    <property type="project" value="InterPro"/>
</dbReference>
<proteinExistence type="inferred from homology"/>
<comment type="caution">
    <text evidence="10">The sequence shown here is derived from an EMBL/GenBank/DDBJ whole genome shotgun (WGS) entry which is preliminary data.</text>
</comment>
<dbReference type="Pfam" id="PF04718">
    <property type="entry name" value="ATP-synt_G"/>
    <property type="match status" value="1"/>
</dbReference>
<reference evidence="10 11" key="1">
    <citation type="submission" date="2021-08" db="EMBL/GenBank/DDBJ databases">
        <title>Draft Genome Sequence of Phanerochaete sordida strain YK-624.</title>
        <authorList>
            <person name="Mori T."/>
            <person name="Dohra H."/>
            <person name="Suzuki T."/>
            <person name="Kawagishi H."/>
            <person name="Hirai H."/>
        </authorList>
    </citation>
    <scope>NUCLEOTIDE SEQUENCE [LARGE SCALE GENOMIC DNA]</scope>
    <source>
        <strain evidence="10 11">YK-624</strain>
    </source>
</reference>
<keyword evidence="3" id="KW-0813">Transport</keyword>
<evidence type="ECO:0000256" key="6">
    <source>
        <dbReference type="ARBA" id="ARBA00023065"/>
    </source>
</evidence>
<evidence type="ECO:0000256" key="2">
    <source>
        <dbReference type="ARBA" id="ARBA00005699"/>
    </source>
</evidence>
<evidence type="ECO:0000256" key="1">
    <source>
        <dbReference type="ARBA" id="ARBA00004325"/>
    </source>
</evidence>
<organism evidence="10 11">
    <name type="scientific">Phanerochaete sordida</name>
    <dbReference type="NCBI Taxonomy" id="48140"/>
    <lineage>
        <taxon>Eukaryota</taxon>
        <taxon>Fungi</taxon>
        <taxon>Dikarya</taxon>
        <taxon>Basidiomycota</taxon>
        <taxon>Agaricomycotina</taxon>
        <taxon>Agaricomycetes</taxon>
        <taxon>Polyporales</taxon>
        <taxon>Phanerochaetaceae</taxon>
        <taxon>Phanerochaete</taxon>
    </lineage>
</organism>
<dbReference type="Proteomes" id="UP000703269">
    <property type="component" value="Unassembled WGS sequence"/>
</dbReference>
<keyword evidence="9" id="KW-0066">ATP synthesis</keyword>
<evidence type="ECO:0000313" key="10">
    <source>
        <dbReference type="EMBL" id="GJE85530.1"/>
    </source>
</evidence>
<evidence type="ECO:0000256" key="3">
    <source>
        <dbReference type="ARBA" id="ARBA00022448"/>
    </source>
</evidence>
<evidence type="ECO:0000256" key="5">
    <source>
        <dbReference type="ARBA" id="ARBA00022781"/>
    </source>
</evidence>
<keyword evidence="11" id="KW-1185">Reference proteome</keyword>
<dbReference type="InterPro" id="IPR006808">
    <property type="entry name" value="ATP_synth_F0_gsu_mt"/>
</dbReference>